<dbReference type="PANTHER" id="PTHR10993">
    <property type="entry name" value="OCTANOYLTRANSFERASE"/>
    <property type="match status" value="1"/>
</dbReference>
<dbReference type="NCBIfam" id="NF010925">
    <property type="entry name" value="PRK14345.1"/>
    <property type="match status" value="1"/>
</dbReference>
<evidence type="ECO:0000256" key="4">
    <source>
        <dbReference type="ARBA" id="ARBA00024732"/>
    </source>
</evidence>
<evidence type="ECO:0000256" key="1">
    <source>
        <dbReference type="ARBA" id="ARBA00004821"/>
    </source>
</evidence>
<keyword evidence="2 5" id="KW-0808">Transferase</keyword>
<dbReference type="PANTHER" id="PTHR10993:SF7">
    <property type="entry name" value="LIPOYLTRANSFERASE 2, MITOCHONDRIAL-RELATED"/>
    <property type="match status" value="1"/>
</dbReference>
<comment type="miscellaneous">
    <text evidence="5">In the reaction, the free carboxyl group of octanoic acid is attached via an amide linkage to the epsilon-amino group of a specific lysine residue of lipoyl domains of lipoate-dependent enzymes.</text>
</comment>
<dbReference type="InterPro" id="IPR004143">
    <property type="entry name" value="BPL_LPL_catalytic"/>
</dbReference>
<evidence type="ECO:0000313" key="8">
    <source>
        <dbReference type="EMBL" id="MDR6287606.1"/>
    </source>
</evidence>
<reference evidence="8 9" key="1">
    <citation type="submission" date="2023-07" db="EMBL/GenBank/DDBJ databases">
        <title>Sorghum-associated microbial communities from plants grown in Nebraska, USA.</title>
        <authorList>
            <person name="Schachtman D."/>
        </authorList>
    </citation>
    <scope>NUCLEOTIDE SEQUENCE [LARGE SCALE GENOMIC DNA]</scope>
    <source>
        <strain evidence="8 9">584</strain>
    </source>
</reference>
<dbReference type="Pfam" id="PF21948">
    <property type="entry name" value="LplA-B_cat"/>
    <property type="match status" value="1"/>
</dbReference>
<dbReference type="Gene3D" id="3.30.930.10">
    <property type="entry name" value="Bira Bifunctional Protein, Domain 2"/>
    <property type="match status" value="1"/>
</dbReference>
<dbReference type="InterPro" id="IPR020605">
    <property type="entry name" value="Octanoyltransferase_CS"/>
</dbReference>
<comment type="function">
    <text evidence="4 5 6">Catalyzes the transfer of endogenously produced octanoic acid from octanoyl-acyl-carrier-protein onto the lipoyl domains of lipoate-dependent enzymes. Lipoyl-ACP can also act as a substrate although octanoyl-ACP is likely to be the physiological substrate.</text>
</comment>
<dbReference type="InterPro" id="IPR000544">
    <property type="entry name" value="Octanoyltransferase"/>
</dbReference>
<keyword evidence="5" id="KW-0963">Cytoplasm</keyword>
<dbReference type="GO" id="GO:0033819">
    <property type="term" value="F:lipoyl(octanoyl) transferase activity"/>
    <property type="evidence" value="ECO:0007669"/>
    <property type="project" value="UniProtKB-EC"/>
</dbReference>
<feature type="binding site" evidence="5">
    <location>
        <begin position="130"/>
        <end position="132"/>
    </location>
    <ligand>
        <name>substrate</name>
    </ligand>
</feature>
<dbReference type="CDD" id="cd16444">
    <property type="entry name" value="LipB"/>
    <property type="match status" value="1"/>
</dbReference>
<evidence type="ECO:0000256" key="5">
    <source>
        <dbReference type="HAMAP-Rule" id="MF_00013"/>
    </source>
</evidence>
<dbReference type="PROSITE" id="PS51733">
    <property type="entry name" value="BPL_LPL_CATALYTIC"/>
    <property type="match status" value="1"/>
</dbReference>
<evidence type="ECO:0000256" key="2">
    <source>
        <dbReference type="ARBA" id="ARBA00022679"/>
    </source>
</evidence>
<gene>
    <name evidence="5" type="primary">lipB</name>
    <name evidence="8" type="ORF">E9232_000105</name>
</gene>
<comment type="caution">
    <text evidence="8">The sequence shown here is derived from an EMBL/GenBank/DDBJ whole genome shotgun (WGS) entry which is preliminary data.</text>
</comment>
<dbReference type="NCBIfam" id="NF010921">
    <property type="entry name" value="PRK14341.1"/>
    <property type="match status" value="1"/>
</dbReference>
<dbReference type="EMBL" id="JAVDPW010000001">
    <property type="protein sequence ID" value="MDR6287606.1"/>
    <property type="molecule type" value="Genomic_DNA"/>
</dbReference>
<dbReference type="InterPro" id="IPR045864">
    <property type="entry name" value="aa-tRNA-synth_II/BPL/LPL"/>
</dbReference>
<dbReference type="PIRSF" id="PIRSF016262">
    <property type="entry name" value="LPLase"/>
    <property type="match status" value="1"/>
</dbReference>
<feature type="site" description="Lowers pKa of active site Cys" evidence="5">
    <location>
        <position position="127"/>
    </location>
</feature>
<keyword evidence="3 5" id="KW-0012">Acyltransferase</keyword>
<keyword evidence="9" id="KW-1185">Reference proteome</keyword>
<dbReference type="SUPFAM" id="SSF55681">
    <property type="entry name" value="Class II aaRS and biotin synthetases"/>
    <property type="match status" value="1"/>
</dbReference>
<organism evidence="8 9">
    <name type="scientific">Inquilinus ginsengisoli</name>
    <dbReference type="NCBI Taxonomy" id="363840"/>
    <lineage>
        <taxon>Bacteria</taxon>
        <taxon>Pseudomonadati</taxon>
        <taxon>Pseudomonadota</taxon>
        <taxon>Alphaproteobacteria</taxon>
        <taxon>Rhodospirillales</taxon>
        <taxon>Rhodospirillaceae</taxon>
        <taxon>Inquilinus</taxon>
    </lineage>
</organism>
<proteinExistence type="inferred from homology"/>
<evidence type="ECO:0000256" key="3">
    <source>
        <dbReference type="ARBA" id="ARBA00023315"/>
    </source>
</evidence>
<evidence type="ECO:0000256" key="6">
    <source>
        <dbReference type="PIRNR" id="PIRNR016262"/>
    </source>
</evidence>
<comment type="similarity">
    <text evidence="5 6">Belongs to the LipB family.</text>
</comment>
<feature type="domain" description="BPL/LPL catalytic" evidence="7">
    <location>
        <begin position="20"/>
        <end position="197"/>
    </location>
</feature>
<name>A0ABU1JGC6_9PROT</name>
<dbReference type="HAMAP" id="MF_00013">
    <property type="entry name" value="LipB"/>
    <property type="match status" value="1"/>
</dbReference>
<feature type="active site" description="Acyl-thioester intermediate" evidence="5">
    <location>
        <position position="161"/>
    </location>
</feature>
<comment type="subcellular location">
    <subcellularLocation>
        <location evidence="5">Cytoplasm</location>
    </subcellularLocation>
</comment>
<dbReference type="Proteomes" id="UP001262410">
    <property type="component" value="Unassembled WGS sequence"/>
</dbReference>
<comment type="catalytic activity">
    <reaction evidence="5 6">
        <text>octanoyl-[ACP] + L-lysyl-[protein] = N(6)-octanoyl-L-lysyl-[protein] + holo-[ACP] + H(+)</text>
        <dbReference type="Rhea" id="RHEA:17665"/>
        <dbReference type="Rhea" id="RHEA-COMP:9636"/>
        <dbReference type="Rhea" id="RHEA-COMP:9685"/>
        <dbReference type="Rhea" id="RHEA-COMP:9752"/>
        <dbReference type="Rhea" id="RHEA-COMP:9928"/>
        <dbReference type="ChEBI" id="CHEBI:15378"/>
        <dbReference type="ChEBI" id="CHEBI:29969"/>
        <dbReference type="ChEBI" id="CHEBI:64479"/>
        <dbReference type="ChEBI" id="CHEBI:78463"/>
        <dbReference type="ChEBI" id="CHEBI:78809"/>
        <dbReference type="EC" id="2.3.1.181"/>
    </reaction>
</comment>
<dbReference type="NCBIfam" id="TIGR00214">
    <property type="entry name" value="lipB"/>
    <property type="match status" value="1"/>
</dbReference>
<sequence>MPYPEALAAMEARVAAIRAGTAPELVWLLEHPPLYTAGTSAHDADLLTPDRFPVYRTGRGGQYTYHGPGQRVGYVMVDLKRRNPDVRRYVQSLEEWLIRALARFQVKGERREGRVGIWVERDGFEKKIAAIGVRVRQWVTFHGVALNVDPDLSHFAGIVPCGLAQYGVTSLVDLGLPVTMADVDLALREAWDEVFEG</sequence>
<evidence type="ECO:0000259" key="7">
    <source>
        <dbReference type="PROSITE" id="PS51733"/>
    </source>
</evidence>
<accession>A0ABU1JGC6</accession>
<evidence type="ECO:0000313" key="9">
    <source>
        <dbReference type="Proteomes" id="UP001262410"/>
    </source>
</evidence>
<feature type="binding site" evidence="5">
    <location>
        <begin position="143"/>
        <end position="145"/>
    </location>
    <ligand>
        <name>substrate</name>
    </ligand>
</feature>
<dbReference type="PROSITE" id="PS01313">
    <property type="entry name" value="LIPB"/>
    <property type="match status" value="1"/>
</dbReference>
<dbReference type="EC" id="2.3.1.181" evidence="5 6"/>
<feature type="binding site" evidence="5">
    <location>
        <begin position="59"/>
        <end position="66"/>
    </location>
    <ligand>
        <name>substrate</name>
    </ligand>
</feature>
<comment type="pathway">
    <text evidence="1 5 6">Protein modification; protein lipoylation via endogenous pathway; protein N(6)-(lipoyl)lysine from octanoyl-[acyl-carrier-protein]: step 1/2.</text>
</comment>
<protein>
    <recommendedName>
        <fullName evidence="5 6">Octanoyltransferase</fullName>
        <ecNumber evidence="5 6">2.3.1.181</ecNumber>
    </recommendedName>
    <alternativeName>
        <fullName evidence="5">Lipoate-protein ligase B</fullName>
    </alternativeName>
    <alternativeName>
        <fullName evidence="5">Lipoyl/octanoyl transferase</fullName>
    </alternativeName>
    <alternativeName>
        <fullName evidence="5">Octanoyl-[acyl-carrier-protein]-protein N-octanoyltransferase</fullName>
    </alternativeName>
</protein>